<evidence type="ECO:0000313" key="1">
    <source>
        <dbReference type="EMBL" id="ORB55225.1"/>
    </source>
</evidence>
<dbReference type="Proteomes" id="UP000192434">
    <property type="component" value="Unassembled WGS sequence"/>
</dbReference>
<dbReference type="InterPro" id="IPR045677">
    <property type="entry name" value="DUF6197"/>
</dbReference>
<accession>A0A1X0J0K8</accession>
<dbReference type="AlphaFoldDB" id="A0A1X0J0K8"/>
<evidence type="ECO:0000313" key="2">
    <source>
        <dbReference type="Proteomes" id="UP000192434"/>
    </source>
</evidence>
<dbReference type="RefSeq" id="WP_083017344.1">
    <property type="nucleotide sequence ID" value="NZ_MVII01000019.1"/>
</dbReference>
<sequence>MSAPVLVTAADVLRGALAELRRPIDPLTGNGWQRGGYGTRDTCKCSAGAIYVAGGDSPRGTRGTPHNRVLAAFSVLAKVVGYPGASEGKIIHWNDQPGRTFPEVEAAFERAIELAEAGVR</sequence>
<reference evidence="1 2" key="1">
    <citation type="submission" date="2016-12" db="EMBL/GenBank/DDBJ databases">
        <title>The new phylogeny of genus Mycobacterium.</title>
        <authorList>
            <person name="Tortoli E."/>
            <person name="Trovato A."/>
            <person name="Cirillo D.M."/>
        </authorList>
    </citation>
    <scope>NUCLEOTIDE SEQUENCE [LARGE SCALE GENOMIC DNA]</scope>
    <source>
        <strain evidence="1 2">CCUG 66554</strain>
    </source>
</reference>
<dbReference type="EMBL" id="MVII01000019">
    <property type="protein sequence ID" value="ORB55225.1"/>
    <property type="molecule type" value="Genomic_DNA"/>
</dbReference>
<proteinExistence type="predicted"/>
<gene>
    <name evidence="1" type="ORF">BST43_15245</name>
</gene>
<comment type="caution">
    <text evidence="1">The sequence shown here is derived from an EMBL/GenBank/DDBJ whole genome shotgun (WGS) entry which is preliminary data.</text>
</comment>
<protein>
    <submittedName>
        <fullName evidence="1">Uncharacterized protein</fullName>
    </submittedName>
</protein>
<organism evidence="1 2">
    <name type="scientific">Mycobacteroides saopaulense</name>
    <dbReference type="NCBI Taxonomy" id="1578165"/>
    <lineage>
        <taxon>Bacteria</taxon>
        <taxon>Bacillati</taxon>
        <taxon>Actinomycetota</taxon>
        <taxon>Actinomycetes</taxon>
        <taxon>Mycobacteriales</taxon>
        <taxon>Mycobacteriaceae</taxon>
        <taxon>Mycobacteroides</taxon>
    </lineage>
</organism>
<name>A0A1X0J0K8_9MYCO</name>
<dbReference type="Pfam" id="PF19698">
    <property type="entry name" value="DUF6197"/>
    <property type="match status" value="1"/>
</dbReference>